<organism evidence="5 6">
    <name type="scientific">Devosia neptuniae</name>
    <dbReference type="NCBI Taxonomy" id="191302"/>
    <lineage>
        <taxon>Bacteria</taxon>
        <taxon>Pseudomonadati</taxon>
        <taxon>Pseudomonadota</taxon>
        <taxon>Alphaproteobacteria</taxon>
        <taxon>Hyphomicrobiales</taxon>
        <taxon>Devosiaceae</taxon>
        <taxon>Devosia</taxon>
    </lineage>
</organism>
<evidence type="ECO:0000256" key="1">
    <source>
        <dbReference type="ARBA" id="ARBA00022741"/>
    </source>
</evidence>
<keyword evidence="6" id="KW-1185">Reference proteome</keyword>
<dbReference type="InterPro" id="IPR029000">
    <property type="entry name" value="Cyclophilin-like_dom_sf"/>
</dbReference>
<protein>
    <submittedName>
        <fullName evidence="5">Biotin-dependent carboxyltransferase family protein</fullName>
    </submittedName>
</protein>
<dbReference type="InterPro" id="IPR052708">
    <property type="entry name" value="PxpC"/>
</dbReference>
<evidence type="ECO:0000259" key="4">
    <source>
        <dbReference type="SMART" id="SM00797"/>
    </source>
</evidence>
<dbReference type="RefSeq" id="WP_262168131.1">
    <property type="nucleotide sequence ID" value="NZ_CP104965.1"/>
</dbReference>
<sequence length="301" mass="31698">MSPVLTICRAAPLSTIQDAGRFGMLPHGISASGAMDAGAFRHAGALAGAHSNAAIEFTAAGLDIEVSKGRFVAAMAGGSFRAAHNGAPLAWPGRVELKAGDKLSITPGEWGNYGYLRFDRNFDLPVVMGSLSTSTRAMIGGLDGRALKAGDVLTLGVVGSSLKDSAIEPRRHDGPIRVIWGLHADMFDLPLRREFLTATFAIAPQMDRMGVRLTDPTGIFAKAKILSLVSDAVVPGDIQIMGDGTPVVLMRDHQPTGGYPRIATIASVDLDRFAQLRPGAPVAFQSINVDHAHQLLRSGAQ</sequence>
<name>A0ABY6CBP5_9HYPH</name>
<dbReference type="Proteomes" id="UP001061862">
    <property type="component" value="Chromosome"/>
</dbReference>
<dbReference type="PANTHER" id="PTHR43309:SF5">
    <property type="entry name" value="5-OXOPROLINASE SUBUNIT C"/>
    <property type="match status" value="1"/>
</dbReference>
<evidence type="ECO:0000256" key="3">
    <source>
        <dbReference type="ARBA" id="ARBA00022840"/>
    </source>
</evidence>
<dbReference type="SMART" id="SM00797">
    <property type="entry name" value="AHS2"/>
    <property type="match status" value="1"/>
</dbReference>
<dbReference type="Pfam" id="PF02626">
    <property type="entry name" value="CT_A_B"/>
    <property type="match status" value="1"/>
</dbReference>
<keyword evidence="1" id="KW-0547">Nucleotide-binding</keyword>
<evidence type="ECO:0000313" key="6">
    <source>
        <dbReference type="Proteomes" id="UP001061862"/>
    </source>
</evidence>
<accession>A0ABY6CBP5</accession>
<gene>
    <name evidence="5" type="ORF">N8A98_20545</name>
</gene>
<evidence type="ECO:0000256" key="2">
    <source>
        <dbReference type="ARBA" id="ARBA00022801"/>
    </source>
</evidence>
<keyword evidence="2" id="KW-0378">Hydrolase</keyword>
<dbReference type="EMBL" id="CP104965">
    <property type="protein sequence ID" value="UXN69584.1"/>
    <property type="molecule type" value="Genomic_DNA"/>
</dbReference>
<dbReference type="InterPro" id="IPR003778">
    <property type="entry name" value="CT_A_B"/>
</dbReference>
<proteinExistence type="predicted"/>
<feature type="domain" description="Carboxyltransferase" evidence="4">
    <location>
        <begin position="28"/>
        <end position="301"/>
    </location>
</feature>
<dbReference type="SUPFAM" id="SSF50891">
    <property type="entry name" value="Cyclophilin-like"/>
    <property type="match status" value="1"/>
</dbReference>
<dbReference type="PANTHER" id="PTHR43309">
    <property type="entry name" value="5-OXOPROLINASE SUBUNIT C"/>
    <property type="match status" value="1"/>
</dbReference>
<keyword evidence="3" id="KW-0067">ATP-binding</keyword>
<reference evidence="5 6" key="1">
    <citation type="submission" date="2022-09" db="EMBL/GenBank/DDBJ databases">
        <title>Interaction between co-microsymbionts with complementary sets of symbiotic genes in legume-rhizobium systems.</title>
        <authorList>
            <person name="Safronova V."/>
            <person name="Sazanova A."/>
            <person name="Afonin A."/>
            <person name="Chirak E."/>
        </authorList>
    </citation>
    <scope>NUCLEOTIDE SEQUENCE [LARGE SCALE GENOMIC DNA]</scope>
    <source>
        <strain evidence="5 6">A18/4-1</strain>
    </source>
</reference>
<dbReference type="Gene3D" id="2.40.100.10">
    <property type="entry name" value="Cyclophilin-like"/>
    <property type="match status" value="1"/>
</dbReference>
<evidence type="ECO:0000313" key="5">
    <source>
        <dbReference type="EMBL" id="UXN69584.1"/>
    </source>
</evidence>